<sequence>MSLIRFISLCSVLSFATLGYSQTPSMLQVPTTKVLAIGHIVGTPTGDTMRQVMPSEVRDTVNLYLAGKLDQWFVRKDTNGVVFLLNAASVDEAREMLAKLPLVESKRMEFELIPLGPLSPLRYLLQEPKSDAKP</sequence>
<dbReference type="EMBL" id="RSDW01000001">
    <property type="protein sequence ID" value="RSL14890.1"/>
    <property type="molecule type" value="Genomic_DNA"/>
</dbReference>
<proteinExistence type="predicted"/>
<feature type="chain" id="PRO_5018544113" description="Muconolactone delta-isomerase" evidence="1">
    <location>
        <begin position="17"/>
        <end position="134"/>
    </location>
</feature>
<feature type="signal peptide" evidence="1">
    <location>
        <begin position="1"/>
        <end position="16"/>
    </location>
</feature>
<evidence type="ECO:0000313" key="3">
    <source>
        <dbReference type="Proteomes" id="UP000269669"/>
    </source>
</evidence>
<protein>
    <recommendedName>
        <fullName evidence="4">Muconolactone delta-isomerase</fullName>
    </recommendedName>
</protein>
<reference evidence="2 3" key="1">
    <citation type="submission" date="2018-12" db="EMBL/GenBank/DDBJ databases">
        <title>Sequencing of bacterial isolates from soil warming experiment in Harvard Forest, Massachusetts, USA.</title>
        <authorList>
            <person name="Deangelis K."/>
        </authorList>
    </citation>
    <scope>NUCLEOTIDE SEQUENCE [LARGE SCALE GENOMIC DNA]</scope>
    <source>
        <strain evidence="2 3">EB153</strain>
    </source>
</reference>
<gene>
    <name evidence="2" type="ORF">EDE15_0358</name>
</gene>
<accession>A0A3R9NUI1</accession>
<evidence type="ECO:0000256" key="1">
    <source>
        <dbReference type="SAM" id="SignalP"/>
    </source>
</evidence>
<evidence type="ECO:0008006" key="4">
    <source>
        <dbReference type="Google" id="ProtNLM"/>
    </source>
</evidence>
<dbReference type="AlphaFoldDB" id="A0A3R9NUI1"/>
<dbReference type="Gene3D" id="3.30.70.1060">
    <property type="entry name" value="Dimeric alpha+beta barrel"/>
    <property type="match status" value="1"/>
</dbReference>
<keyword evidence="1" id="KW-0732">Signal</keyword>
<keyword evidence="3" id="KW-1185">Reference proteome</keyword>
<organism evidence="2 3">
    <name type="scientific">Edaphobacter aggregans</name>
    <dbReference type="NCBI Taxonomy" id="570835"/>
    <lineage>
        <taxon>Bacteria</taxon>
        <taxon>Pseudomonadati</taxon>
        <taxon>Acidobacteriota</taxon>
        <taxon>Terriglobia</taxon>
        <taxon>Terriglobales</taxon>
        <taxon>Acidobacteriaceae</taxon>
        <taxon>Edaphobacter</taxon>
    </lineage>
</organism>
<dbReference type="Proteomes" id="UP000269669">
    <property type="component" value="Unassembled WGS sequence"/>
</dbReference>
<evidence type="ECO:0000313" key="2">
    <source>
        <dbReference type="EMBL" id="RSL14890.1"/>
    </source>
</evidence>
<name>A0A3R9NUI1_9BACT</name>
<comment type="caution">
    <text evidence="2">The sequence shown here is derived from an EMBL/GenBank/DDBJ whole genome shotgun (WGS) entry which is preliminary data.</text>
</comment>
<dbReference type="RefSeq" id="WP_221761578.1">
    <property type="nucleotide sequence ID" value="NZ_RSDW01000001.1"/>
</dbReference>